<evidence type="ECO:0000313" key="8">
    <source>
        <dbReference type="EMBL" id="KAL2328170.1"/>
    </source>
</evidence>
<evidence type="ECO:0000313" key="9">
    <source>
        <dbReference type="Proteomes" id="UP001603857"/>
    </source>
</evidence>
<dbReference type="EMBL" id="JBGMDY010000007">
    <property type="protein sequence ID" value="KAL2328170.1"/>
    <property type="molecule type" value="Genomic_DNA"/>
</dbReference>
<accession>A0ABD1LXB4</accession>
<evidence type="ECO:0000256" key="3">
    <source>
        <dbReference type="ARBA" id="ARBA00022525"/>
    </source>
</evidence>
<name>A0ABD1LXB4_9FABA</name>
<keyword evidence="5" id="KW-0378">Hydrolase</keyword>
<dbReference type="GO" id="GO:0016787">
    <property type="term" value="F:hydrolase activity"/>
    <property type="evidence" value="ECO:0007669"/>
    <property type="project" value="UniProtKB-KW"/>
</dbReference>
<evidence type="ECO:0000256" key="6">
    <source>
        <dbReference type="ARBA" id="ARBA00022963"/>
    </source>
</evidence>
<dbReference type="PANTHER" id="PTHR45650:SF75">
    <property type="entry name" value="GDSL-LIKE LIPASE_ACYLHYDROLASE"/>
    <property type="match status" value="1"/>
</dbReference>
<evidence type="ECO:0000256" key="5">
    <source>
        <dbReference type="ARBA" id="ARBA00022801"/>
    </source>
</evidence>
<dbReference type="Pfam" id="PF00657">
    <property type="entry name" value="Lipase_GDSL"/>
    <property type="match status" value="1"/>
</dbReference>
<dbReference type="PANTHER" id="PTHR45650">
    <property type="entry name" value="GDSL-LIKE LIPASE/ACYLHYDROLASE-RELATED"/>
    <property type="match status" value="1"/>
</dbReference>
<keyword evidence="9" id="KW-1185">Reference proteome</keyword>
<comment type="subcellular location">
    <subcellularLocation>
        <location evidence="1">Secreted</location>
    </subcellularLocation>
</comment>
<comment type="caution">
    <text evidence="8">The sequence shown here is derived from an EMBL/GenBank/DDBJ whole genome shotgun (WGS) entry which is preliminary data.</text>
</comment>
<keyword evidence="7" id="KW-0443">Lipid metabolism</keyword>
<dbReference type="AlphaFoldDB" id="A0ABD1LXB4"/>
<evidence type="ECO:0000256" key="1">
    <source>
        <dbReference type="ARBA" id="ARBA00004613"/>
    </source>
</evidence>
<dbReference type="GO" id="GO:0005576">
    <property type="term" value="C:extracellular region"/>
    <property type="evidence" value="ECO:0007669"/>
    <property type="project" value="UniProtKB-SubCell"/>
</dbReference>
<evidence type="ECO:0008006" key="10">
    <source>
        <dbReference type="Google" id="ProtNLM"/>
    </source>
</evidence>
<dbReference type="Gene3D" id="3.40.50.1110">
    <property type="entry name" value="SGNH hydrolase"/>
    <property type="match status" value="1"/>
</dbReference>
<sequence>MDNSAEIGEPRQESRESTLGDLQYKKWFFGQALHDDVGARKFVLVGVGLIGCTPNAISTHMTNGTCVDEVNKAAFMFNTKLKSLVDQFNNKFSTDSKFIFTNSTARSLDSSLETTHPHGIDDDSDTASPFYNVAFCVGSMRRAP</sequence>
<dbReference type="InterPro" id="IPR051238">
    <property type="entry name" value="GDSL_esterase/lipase"/>
</dbReference>
<dbReference type="InterPro" id="IPR036514">
    <property type="entry name" value="SGNH_hydro_sf"/>
</dbReference>
<proteinExistence type="inferred from homology"/>
<evidence type="ECO:0000256" key="2">
    <source>
        <dbReference type="ARBA" id="ARBA00008668"/>
    </source>
</evidence>
<gene>
    <name evidence="8" type="ORF">Fmac_021597</name>
</gene>
<keyword evidence="6" id="KW-0442">Lipid degradation</keyword>
<dbReference type="InterPro" id="IPR001087">
    <property type="entry name" value="GDSL"/>
</dbReference>
<dbReference type="Proteomes" id="UP001603857">
    <property type="component" value="Unassembled WGS sequence"/>
</dbReference>
<evidence type="ECO:0000256" key="7">
    <source>
        <dbReference type="ARBA" id="ARBA00023098"/>
    </source>
</evidence>
<protein>
    <recommendedName>
        <fullName evidence="10">GDSL esterase/lipase</fullName>
    </recommendedName>
</protein>
<organism evidence="8 9">
    <name type="scientific">Flemingia macrophylla</name>
    <dbReference type="NCBI Taxonomy" id="520843"/>
    <lineage>
        <taxon>Eukaryota</taxon>
        <taxon>Viridiplantae</taxon>
        <taxon>Streptophyta</taxon>
        <taxon>Embryophyta</taxon>
        <taxon>Tracheophyta</taxon>
        <taxon>Spermatophyta</taxon>
        <taxon>Magnoliopsida</taxon>
        <taxon>eudicotyledons</taxon>
        <taxon>Gunneridae</taxon>
        <taxon>Pentapetalae</taxon>
        <taxon>rosids</taxon>
        <taxon>fabids</taxon>
        <taxon>Fabales</taxon>
        <taxon>Fabaceae</taxon>
        <taxon>Papilionoideae</taxon>
        <taxon>50 kb inversion clade</taxon>
        <taxon>NPAAA clade</taxon>
        <taxon>indigoferoid/millettioid clade</taxon>
        <taxon>Phaseoleae</taxon>
        <taxon>Flemingia</taxon>
    </lineage>
</organism>
<dbReference type="GO" id="GO:0016042">
    <property type="term" value="P:lipid catabolic process"/>
    <property type="evidence" value="ECO:0007669"/>
    <property type="project" value="UniProtKB-KW"/>
</dbReference>
<evidence type="ECO:0000256" key="4">
    <source>
        <dbReference type="ARBA" id="ARBA00022729"/>
    </source>
</evidence>
<reference evidence="8 9" key="1">
    <citation type="submission" date="2024-08" db="EMBL/GenBank/DDBJ databases">
        <title>Insights into the chromosomal genome structure of Flemingia macrophylla.</title>
        <authorList>
            <person name="Ding Y."/>
            <person name="Zhao Y."/>
            <person name="Bi W."/>
            <person name="Wu M."/>
            <person name="Zhao G."/>
            <person name="Gong Y."/>
            <person name="Li W."/>
            <person name="Zhang P."/>
        </authorList>
    </citation>
    <scope>NUCLEOTIDE SEQUENCE [LARGE SCALE GENOMIC DNA]</scope>
    <source>
        <strain evidence="8">DYQJB</strain>
        <tissue evidence="8">Leaf</tissue>
    </source>
</reference>
<comment type="similarity">
    <text evidence="2">Belongs to the 'GDSL' lipolytic enzyme family.</text>
</comment>
<keyword evidence="3" id="KW-0964">Secreted</keyword>
<keyword evidence="4" id="KW-0732">Signal</keyword>